<dbReference type="PANTHER" id="PTHR25462:SF296">
    <property type="entry name" value="MEIOTIC P26, ISOFORM F"/>
    <property type="match status" value="1"/>
</dbReference>
<dbReference type="Gene3D" id="2.120.10.30">
    <property type="entry name" value="TolB, C-terminal domain"/>
    <property type="match status" value="1"/>
</dbReference>
<protein>
    <recommendedName>
        <fullName evidence="2">B box-type domain-containing protein</fullName>
    </recommendedName>
</protein>
<accession>A0A6J8CMP8</accession>
<evidence type="ECO:0000256" key="1">
    <source>
        <dbReference type="PROSITE-ProRule" id="PRU00024"/>
    </source>
</evidence>
<dbReference type="EMBL" id="CACVKT020005622">
    <property type="protein sequence ID" value="CAC5396497.1"/>
    <property type="molecule type" value="Genomic_DNA"/>
</dbReference>
<feature type="domain" description="B box-type" evidence="2">
    <location>
        <begin position="6"/>
        <end position="56"/>
    </location>
</feature>
<dbReference type="InterPro" id="IPR011042">
    <property type="entry name" value="6-blade_b-propeller_TolB-like"/>
</dbReference>
<dbReference type="GO" id="GO:0008270">
    <property type="term" value="F:zinc ion binding"/>
    <property type="evidence" value="ECO:0007669"/>
    <property type="project" value="UniProtKB-KW"/>
</dbReference>
<dbReference type="Gene3D" id="3.30.160.60">
    <property type="entry name" value="Classic Zinc Finger"/>
    <property type="match status" value="1"/>
</dbReference>
<dbReference type="PROSITE" id="PS50119">
    <property type="entry name" value="ZF_BBOX"/>
    <property type="match status" value="1"/>
</dbReference>
<dbReference type="InterPro" id="IPR047153">
    <property type="entry name" value="TRIM45/56/19-like"/>
</dbReference>
<keyword evidence="1" id="KW-0863">Zinc-finger</keyword>
<dbReference type="AlphaFoldDB" id="A0A6J8CMP8"/>
<dbReference type="CDD" id="cd19757">
    <property type="entry name" value="Bbox1"/>
    <property type="match status" value="1"/>
</dbReference>
<dbReference type="SUPFAM" id="SSF101898">
    <property type="entry name" value="NHL repeat"/>
    <property type="match status" value="1"/>
</dbReference>
<gene>
    <name evidence="3" type="ORF">MCOR_31048</name>
</gene>
<organism evidence="3 4">
    <name type="scientific">Mytilus coruscus</name>
    <name type="common">Sea mussel</name>
    <dbReference type="NCBI Taxonomy" id="42192"/>
    <lineage>
        <taxon>Eukaryota</taxon>
        <taxon>Metazoa</taxon>
        <taxon>Spiralia</taxon>
        <taxon>Lophotrochozoa</taxon>
        <taxon>Mollusca</taxon>
        <taxon>Bivalvia</taxon>
        <taxon>Autobranchia</taxon>
        <taxon>Pteriomorphia</taxon>
        <taxon>Mytilida</taxon>
        <taxon>Mytiloidea</taxon>
        <taxon>Mytilidae</taxon>
        <taxon>Mytilinae</taxon>
        <taxon>Mytilus</taxon>
    </lineage>
</organism>
<keyword evidence="4" id="KW-1185">Reference proteome</keyword>
<keyword evidence="1" id="KW-0862">Zinc</keyword>
<name>A0A6J8CMP8_MYTCO</name>
<dbReference type="PANTHER" id="PTHR25462">
    <property type="entry name" value="BONUS, ISOFORM C-RELATED"/>
    <property type="match status" value="1"/>
</dbReference>
<reference evidence="3 4" key="1">
    <citation type="submission" date="2020-06" db="EMBL/GenBank/DDBJ databases">
        <authorList>
            <person name="Li R."/>
            <person name="Bekaert M."/>
        </authorList>
    </citation>
    <scope>NUCLEOTIDE SEQUENCE [LARGE SCALE GENOMIC DNA]</scope>
    <source>
        <strain evidence="4">wild</strain>
    </source>
</reference>
<proteinExistence type="predicted"/>
<dbReference type="InterPro" id="IPR000315">
    <property type="entry name" value="Znf_B-box"/>
</dbReference>
<evidence type="ECO:0000313" key="4">
    <source>
        <dbReference type="Proteomes" id="UP000507470"/>
    </source>
</evidence>
<sequence>MADSSEETIYCGPCEYENVTTVAERWCSDCEEGYCNKCLRPHKAAKISRHHHLVPVSEYQRVDQLTVPQVCQVHQKMFEYFCPGHDSVICILCVQSEHSKCQDLLSLQNAAKGTKTSTALNDLEQNIDNLLENIENGIKIQDENLSSILESEKSIKIAVKAKHDEIRQYFERLNEETLTELKTKYGHCQQEMSSSKGTFVKKQTQLRNMKDQILQMKTCLSNIQAFVGMKTMIGSVNEEKAVVKSLVTDMPSLVLKFEPNLNIHISKENIEKYGTTSIATAASCALFVEPKVEQAQFKITSVKSVESIQLKLKTVINLKYSPCMITSCLILPNRQIMILDQTKKCLMIYNEDGSHDRDIAVSDNPFDATIIDRHTVAVTYAYGKKQISFVDIKSDRIERTIENSVKKWCWGISHNNGELFVVSYDEGINVVDLSGCIIKKFTVDVENTFDIVTTSENVIYTETSGNIFCLDTSGSQIWKFSSSKLLHSSSSARITTDEGDNVYVVGEQSNVLIAVSKDGMTQKVLLTEQDGLKEPKAVYYSKEHKLLLICNKQNGHVALYDVRF</sequence>
<keyword evidence="1" id="KW-0479">Metal-binding</keyword>
<dbReference type="OrthoDB" id="6124425at2759"/>
<evidence type="ECO:0000313" key="3">
    <source>
        <dbReference type="EMBL" id="CAC5396497.1"/>
    </source>
</evidence>
<evidence type="ECO:0000259" key="2">
    <source>
        <dbReference type="PROSITE" id="PS50119"/>
    </source>
</evidence>
<dbReference type="CDD" id="cd19776">
    <property type="entry name" value="Bbox2_TRIM25_C-IV"/>
    <property type="match status" value="1"/>
</dbReference>
<dbReference type="SUPFAM" id="SSF57845">
    <property type="entry name" value="B-box zinc-binding domain"/>
    <property type="match status" value="1"/>
</dbReference>
<dbReference type="Gene3D" id="4.10.830.40">
    <property type="match status" value="1"/>
</dbReference>
<dbReference type="Proteomes" id="UP000507470">
    <property type="component" value="Unassembled WGS sequence"/>
</dbReference>